<feature type="compositionally biased region" description="Low complexity" evidence="1">
    <location>
        <begin position="141"/>
        <end position="152"/>
    </location>
</feature>
<proteinExistence type="predicted"/>
<comment type="caution">
    <text evidence="2">The sequence shown here is derived from an EMBL/GenBank/DDBJ whole genome shotgun (WGS) entry which is preliminary data.</text>
</comment>
<sequence>MTDEHEHGHHHGHGHEPGHGHGHGHHHGHESGHRPGHEPAPGFPRRTLLIAGLAAAVAAGGIAAYLLTEDDGGGTPDGGTGGSAGPTAGGAFHPSFGPDGLVTNEYAFRSPKAENAHNSPDWVVTSGSLFARASCGWTGVPDGQSPGPDSSPHTGSSVFRLVTRRRDFADCTVRTDIRLQPPGTTTRTSSVDWDGAHLWMRYRSPEQLYALSFRRRDGVVAIKRKTPDPNGAGAPGEQGAYVTLAEGKSAFGYREWHTVTGTATDQADGTVRLMLAIDGKTVLDVVDKAPERITGPGGVGIRGDNTDLDFRNFTAGPPTDH</sequence>
<reference evidence="2 3" key="1">
    <citation type="journal article" date="2019" name="Int. J. Syst. Evol. Microbiol.">
        <title>The Global Catalogue of Microorganisms (GCM) 10K type strain sequencing project: providing services to taxonomists for standard genome sequencing and annotation.</title>
        <authorList>
            <consortium name="The Broad Institute Genomics Platform"/>
            <consortium name="The Broad Institute Genome Sequencing Center for Infectious Disease"/>
            <person name="Wu L."/>
            <person name="Ma J."/>
        </authorList>
    </citation>
    <scope>NUCLEOTIDE SEQUENCE [LARGE SCALE GENOMIC DNA]</scope>
    <source>
        <strain evidence="2 3">JCM 14560</strain>
    </source>
</reference>
<gene>
    <name evidence="2" type="ORF">GCM10009760_19400</name>
</gene>
<feature type="region of interest" description="Disordered" evidence="1">
    <location>
        <begin position="1"/>
        <end position="44"/>
    </location>
</feature>
<accession>A0ABN2Z7Z4</accession>
<evidence type="ECO:0000313" key="3">
    <source>
        <dbReference type="Proteomes" id="UP001422759"/>
    </source>
</evidence>
<feature type="region of interest" description="Disordered" evidence="1">
    <location>
        <begin position="139"/>
        <end position="159"/>
    </location>
</feature>
<name>A0ABN2Z7Z4_9ACTN</name>
<evidence type="ECO:0008006" key="4">
    <source>
        <dbReference type="Google" id="ProtNLM"/>
    </source>
</evidence>
<dbReference type="RefSeq" id="WP_344462914.1">
    <property type="nucleotide sequence ID" value="NZ_BAAANT010000008.1"/>
</dbReference>
<protein>
    <recommendedName>
        <fullName evidence="4">Concanavalin A-like lectin/glucanase superfamily protein</fullName>
    </recommendedName>
</protein>
<dbReference type="Gene3D" id="2.60.120.560">
    <property type="entry name" value="Exo-inulinase, domain 1"/>
    <property type="match status" value="1"/>
</dbReference>
<keyword evidence="3" id="KW-1185">Reference proteome</keyword>
<feature type="compositionally biased region" description="Gly residues" evidence="1">
    <location>
        <begin position="74"/>
        <end position="88"/>
    </location>
</feature>
<dbReference type="Proteomes" id="UP001422759">
    <property type="component" value="Unassembled WGS sequence"/>
</dbReference>
<dbReference type="EMBL" id="BAAANT010000008">
    <property type="protein sequence ID" value="GAA2138245.1"/>
    <property type="molecule type" value="Genomic_DNA"/>
</dbReference>
<evidence type="ECO:0000313" key="2">
    <source>
        <dbReference type="EMBL" id="GAA2138245.1"/>
    </source>
</evidence>
<organism evidence="2 3">
    <name type="scientific">Kitasatospora kazusensis</name>
    <dbReference type="NCBI Taxonomy" id="407974"/>
    <lineage>
        <taxon>Bacteria</taxon>
        <taxon>Bacillati</taxon>
        <taxon>Actinomycetota</taxon>
        <taxon>Actinomycetes</taxon>
        <taxon>Kitasatosporales</taxon>
        <taxon>Streptomycetaceae</taxon>
        <taxon>Kitasatospora</taxon>
    </lineage>
</organism>
<evidence type="ECO:0000256" key="1">
    <source>
        <dbReference type="SAM" id="MobiDB-lite"/>
    </source>
</evidence>
<feature type="region of interest" description="Disordered" evidence="1">
    <location>
        <begin position="74"/>
        <end position="96"/>
    </location>
</feature>